<protein>
    <submittedName>
        <fullName evidence="1">Uncharacterized protein</fullName>
    </submittedName>
</protein>
<proteinExistence type="predicted"/>
<comment type="caution">
    <text evidence="1">The sequence shown here is derived from an EMBL/GenBank/DDBJ whole genome shotgun (WGS) entry which is preliminary data.</text>
</comment>
<dbReference type="Proteomes" id="UP000663866">
    <property type="component" value="Unassembled WGS sequence"/>
</dbReference>
<evidence type="ECO:0000313" key="1">
    <source>
        <dbReference type="EMBL" id="CAF4760393.1"/>
    </source>
</evidence>
<dbReference type="EMBL" id="CAJOBG010116312">
    <property type="protein sequence ID" value="CAF4760393.1"/>
    <property type="molecule type" value="Genomic_DNA"/>
</dbReference>
<evidence type="ECO:0000313" key="2">
    <source>
        <dbReference type="Proteomes" id="UP000663866"/>
    </source>
</evidence>
<keyword evidence="2" id="KW-1185">Reference proteome</keyword>
<accession>A0A821M4T4</accession>
<sequence length="74" mass="8497">MFATDRRYELHLRYWSSDGMKSNWFIGKFRTVFSDVFNGSQWIGSNSINMNQLRKTFNIESSSSITSAFAAISG</sequence>
<reference evidence="1" key="1">
    <citation type="submission" date="2021-02" db="EMBL/GenBank/DDBJ databases">
        <authorList>
            <person name="Nowell W R."/>
        </authorList>
    </citation>
    <scope>NUCLEOTIDE SEQUENCE</scope>
</reference>
<organism evidence="1 2">
    <name type="scientific">Rotaria magnacalcarata</name>
    <dbReference type="NCBI Taxonomy" id="392030"/>
    <lineage>
        <taxon>Eukaryota</taxon>
        <taxon>Metazoa</taxon>
        <taxon>Spiralia</taxon>
        <taxon>Gnathifera</taxon>
        <taxon>Rotifera</taxon>
        <taxon>Eurotatoria</taxon>
        <taxon>Bdelloidea</taxon>
        <taxon>Philodinida</taxon>
        <taxon>Philodinidae</taxon>
        <taxon>Rotaria</taxon>
    </lineage>
</organism>
<name>A0A821M4T4_9BILA</name>
<feature type="non-terminal residue" evidence="1">
    <location>
        <position position="74"/>
    </location>
</feature>
<dbReference type="AlphaFoldDB" id="A0A821M4T4"/>
<gene>
    <name evidence="1" type="ORF">OVN521_LOCUS50470</name>
</gene>